<dbReference type="InterPro" id="IPR034984">
    <property type="entry name" value="Imelysin-like_IPPA"/>
</dbReference>
<accession>A0A975ZLC8</accession>
<evidence type="ECO:0000313" key="5">
    <source>
        <dbReference type="EMBL" id="SEI55895.1"/>
    </source>
</evidence>
<evidence type="ECO:0000313" key="6">
    <source>
        <dbReference type="Proteomes" id="UP000182932"/>
    </source>
</evidence>
<feature type="signal peptide" evidence="3">
    <location>
        <begin position="1"/>
        <end position="18"/>
    </location>
</feature>
<dbReference type="Pfam" id="PF09375">
    <property type="entry name" value="Peptidase_M75"/>
    <property type="match status" value="1"/>
</dbReference>
<evidence type="ECO:0000256" key="2">
    <source>
        <dbReference type="ARBA" id="ARBA00022729"/>
    </source>
</evidence>
<dbReference type="GeneID" id="80816495"/>
<keyword evidence="2 3" id="KW-0732">Signal</keyword>
<dbReference type="InterPro" id="IPR038352">
    <property type="entry name" value="Imelysin_sf"/>
</dbReference>
<dbReference type="Gene3D" id="1.20.1420.20">
    <property type="entry name" value="M75 peptidase, HXXE motif"/>
    <property type="match status" value="1"/>
</dbReference>
<feature type="domain" description="Imelysin-like" evidence="4">
    <location>
        <begin position="28"/>
        <end position="304"/>
    </location>
</feature>
<gene>
    <name evidence="5" type="ORF">SAMN04487940_101220</name>
</gene>
<comment type="caution">
    <text evidence="5">The sequence shown here is derived from an EMBL/GenBank/DDBJ whole genome shotgun (WGS) entry which is preliminary data.</text>
</comment>
<evidence type="ECO:0000256" key="3">
    <source>
        <dbReference type="SAM" id="SignalP"/>
    </source>
</evidence>
<reference evidence="5 6" key="1">
    <citation type="submission" date="2016-10" db="EMBL/GenBank/DDBJ databases">
        <authorList>
            <person name="Varghese N."/>
            <person name="Submissions S."/>
        </authorList>
    </citation>
    <scope>NUCLEOTIDE SEQUENCE [LARGE SCALE GENOMIC DNA]</scope>
    <source>
        <strain evidence="5 6">FF3</strain>
    </source>
</reference>
<dbReference type="RefSeq" id="WP_074834379.1">
    <property type="nucleotide sequence ID" value="NZ_FNYY01000001.1"/>
</dbReference>
<dbReference type="CDD" id="cd14659">
    <property type="entry name" value="Imelysin-like_IPPA"/>
    <property type="match status" value="1"/>
</dbReference>
<evidence type="ECO:0000259" key="4">
    <source>
        <dbReference type="Pfam" id="PF09375"/>
    </source>
</evidence>
<dbReference type="AlphaFoldDB" id="A0A975ZLC8"/>
<dbReference type="EMBL" id="FNYY01000001">
    <property type="protein sequence ID" value="SEI55895.1"/>
    <property type="molecule type" value="Genomic_DNA"/>
</dbReference>
<feature type="chain" id="PRO_5037225565" description="Imelysin-like domain-containing protein" evidence="3">
    <location>
        <begin position="19"/>
        <end position="327"/>
    </location>
</feature>
<comment type="subcellular location">
    <subcellularLocation>
        <location evidence="1">Cell envelope</location>
    </subcellularLocation>
</comment>
<keyword evidence="6" id="KW-1185">Reference proteome</keyword>
<sequence length="327" mass="35066">MRHLLTAALCLLTLPATAGTRAVVQDHALPRVAGFAQAAQALDAAAAQDCRADTLRPAYQATFDAWMGLSHLGLGPLEEDGRALTIAFWPDSRGLVGRTVQRLRAEEDAAVDRPERFAEVSIAGRGLFALERLLYEPDNDGNGEYTCRLAQAIAGDLSRLAQEIETAWRTDFADQLLNAGAEGNSRFLTAREASQALYTALVTGLEFTADQRLGRPMGRFDAPRPQVAEARRSGRPLRNVILSLEALRDLALALADQPIPETEAAFATALQTARALDDPLLAGVADPSGRLRVEVLKNRIEETRAAAAREIGTALGVSVGFNATDGD</sequence>
<proteinExistence type="predicted"/>
<dbReference type="InterPro" id="IPR018976">
    <property type="entry name" value="Imelysin-like"/>
</dbReference>
<protein>
    <recommendedName>
        <fullName evidence="4">Imelysin-like domain-containing protein</fullName>
    </recommendedName>
</protein>
<organism evidence="5 6">
    <name type="scientific">Marinovum algicola</name>
    <dbReference type="NCBI Taxonomy" id="42444"/>
    <lineage>
        <taxon>Bacteria</taxon>
        <taxon>Pseudomonadati</taxon>
        <taxon>Pseudomonadota</taxon>
        <taxon>Alphaproteobacteria</taxon>
        <taxon>Rhodobacterales</taxon>
        <taxon>Roseobacteraceae</taxon>
        <taxon>Marinovum</taxon>
    </lineage>
</organism>
<evidence type="ECO:0000256" key="1">
    <source>
        <dbReference type="ARBA" id="ARBA00004196"/>
    </source>
</evidence>
<name>A0A975ZLC8_9RHOB</name>
<dbReference type="Proteomes" id="UP000182932">
    <property type="component" value="Unassembled WGS sequence"/>
</dbReference>
<dbReference type="GO" id="GO:0030313">
    <property type="term" value="C:cell envelope"/>
    <property type="evidence" value="ECO:0007669"/>
    <property type="project" value="UniProtKB-SubCell"/>
</dbReference>